<dbReference type="PANTHER" id="PTHR22916:SF3">
    <property type="entry name" value="UDP-GLCNAC:BETAGAL BETA-1,3-N-ACETYLGLUCOSAMINYLTRANSFERASE-LIKE PROTEIN 1"/>
    <property type="match status" value="1"/>
</dbReference>
<keyword evidence="4" id="KW-1185">Reference proteome</keyword>
<sequence>MSLISTIITNYNYEKYIADAIQSVLNQTYNNYEIIIVDDGSTDHSLDIIYEYKQNYPDVIKVIEQENSGQAVAFNNAFKLARGEIIAFLDADDYWYSNKLEKIAKYHQTYPAIQHNLNVNNKEKITILEDQVQKQQYAWENYNFGGYVPTSGLSFVKDVVAFVFPIQDNGFKVCADWYLKCMFLNEFDIFSLNESLGCYRAHESNNWYESQEKYKAYGDFILEQTNLYRRKKGKRLLSLDSGKNIKEYLYSSLKLNKTDRYVIFGTGQQGKYFYQRMKDDYDVIGFTNSLSKKSFEFEGLICTPLEEVLTNTRQDDKILIASDSLGEIEYLLREMGVAQNRIISPQL</sequence>
<dbReference type="InterPro" id="IPR029044">
    <property type="entry name" value="Nucleotide-diphossugar_trans"/>
</dbReference>
<dbReference type="SUPFAM" id="SSF53448">
    <property type="entry name" value="Nucleotide-diphospho-sugar transferases"/>
    <property type="match status" value="1"/>
</dbReference>
<keyword evidence="3" id="KW-0808">Transferase</keyword>
<dbReference type="Gene3D" id="3.40.50.720">
    <property type="entry name" value="NAD(P)-binding Rossmann-like Domain"/>
    <property type="match status" value="1"/>
</dbReference>
<protein>
    <submittedName>
        <fullName evidence="3">Glycosyltransferase involved in cell wall bisynthesis</fullName>
    </submittedName>
</protein>
<dbReference type="PANTHER" id="PTHR22916">
    <property type="entry name" value="GLYCOSYLTRANSFERASE"/>
    <property type="match status" value="1"/>
</dbReference>
<dbReference type="RefSeq" id="WP_097071853.1">
    <property type="nucleotide sequence ID" value="NZ_OBMQ01000001.1"/>
</dbReference>
<proteinExistence type="inferred from homology"/>
<reference evidence="4" key="1">
    <citation type="submission" date="2017-08" db="EMBL/GenBank/DDBJ databases">
        <authorList>
            <person name="Varghese N."/>
            <person name="Submissions S."/>
        </authorList>
    </citation>
    <scope>NUCLEOTIDE SEQUENCE [LARGE SCALE GENOMIC DNA]</scope>
    <source>
        <strain evidence="4">JC22</strain>
    </source>
</reference>
<gene>
    <name evidence="3" type="ORF">SAMN05880501_101277</name>
</gene>
<dbReference type="GO" id="GO:0016758">
    <property type="term" value="F:hexosyltransferase activity"/>
    <property type="evidence" value="ECO:0007669"/>
    <property type="project" value="UniProtKB-ARBA"/>
</dbReference>
<name>A0A285RFT9_9BACL</name>
<evidence type="ECO:0000313" key="4">
    <source>
        <dbReference type="Proteomes" id="UP000219636"/>
    </source>
</evidence>
<dbReference type="Pfam" id="PF00535">
    <property type="entry name" value="Glycos_transf_2"/>
    <property type="match status" value="1"/>
</dbReference>
<dbReference type="InterPro" id="IPR001173">
    <property type="entry name" value="Glyco_trans_2-like"/>
</dbReference>
<feature type="domain" description="Glycosyltransferase 2-like" evidence="2">
    <location>
        <begin position="5"/>
        <end position="114"/>
    </location>
</feature>
<evidence type="ECO:0000259" key="2">
    <source>
        <dbReference type="Pfam" id="PF00535"/>
    </source>
</evidence>
<accession>A0A285RFT9</accession>
<evidence type="ECO:0000313" key="3">
    <source>
        <dbReference type="EMBL" id="SOB91247.1"/>
    </source>
</evidence>
<dbReference type="Proteomes" id="UP000219636">
    <property type="component" value="Unassembled WGS sequence"/>
</dbReference>
<dbReference type="EMBL" id="OBMQ01000001">
    <property type="protein sequence ID" value="SOB91247.1"/>
    <property type="molecule type" value="Genomic_DNA"/>
</dbReference>
<dbReference type="CDD" id="cd00761">
    <property type="entry name" value="Glyco_tranf_GTA_type"/>
    <property type="match status" value="1"/>
</dbReference>
<dbReference type="AlphaFoldDB" id="A0A285RFT9"/>
<comment type="similarity">
    <text evidence="1">Belongs to the glycosyltransferase 2 family.</text>
</comment>
<evidence type="ECO:0000256" key="1">
    <source>
        <dbReference type="ARBA" id="ARBA00006739"/>
    </source>
</evidence>
<dbReference type="Gene3D" id="3.90.550.10">
    <property type="entry name" value="Spore Coat Polysaccharide Biosynthesis Protein SpsA, Chain A"/>
    <property type="match status" value="1"/>
</dbReference>
<organism evidence="3 4">
    <name type="scientific">Ureibacillus xyleni</name>
    <dbReference type="NCBI Taxonomy" id="614648"/>
    <lineage>
        <taxon>Bacteria</taxon>
        <taxon>Bacillati</taxon>
        <taxon>Bacillota</taxon>
        <taxon>Bacilli</taxon>
        <taxon>Bacillales</taxon>
        <taxon>Caryophanaceae</taxon>
        <taxon>Ureibacillus</taxon>
    </lineage>
</organism>
<dbReference type="OrthoDB" id="396512at2"/>